<reference evidence="1" key="1">
    <citation type="submission" date="2020-05" db="EMBL/GenBank/DDBJ databases">
        <authorList>
            <person name="Chiriac C."/>
            <person name="Salcher M."/>
            <person name="Ghai R."/>
            <person name="Kavagutti S V."/>
        </authorList>
    </citation>
    <scope>NUCLEOTIDE SEQUENCE</scope>
</reference>
<dbReference type="EMBL" id="CAESAJ010000024">
    <property type="protein sequence ID" value="CAB4333514.1"/>
    <property type="molecule type" value="Genomic_DNA"/>
</dbReference>
<gene>
    <name evidence="1" type="ORF">UFOPK3770_00387</name>
</gene>
<protein>
    <submittedName>
        <fullName evidence="1">Unannotated protein</fullName>
    </submittedName>
</protein>
<name>A0A6J5YTP1_9ZZZZ</name>
<sequence>MLSATQGQAHQRMNAVVATVLQERLGQTPSYSVDLQCQFANCLVPGAFVTVHVSGFVKVWMPLVGAYQVRLATSDTSVVDEFS</sequence>
<accession>A0A6J5YTP1</accession>
<dbReference type="AlphaFoldDB" id="A0A6J5YTP1"/>
<organism evidence="1">
    <name type="scientific">freshwater metagenome</name>
    <dbReference type="NCBI Taxonomy" id="449393"/>
    <lineage>
        <taxon>unclassified sequences</taxon>
        <taxon>metagenomes</taxon>
        <taxon>ecological metagenomes</taxon>
    </lineage>
</organism>
<evidence type="ECO:0000313" key="1">
    <source>
        <dbReference type="EMBL" id="CAB4333514.1"/>
    </source>
</evidence>
<proteinExistence type="predicted"/>